<dbReference type="PANTHER" id="PTHR15717">
    <property type="entry name" value="PROTEIN KIAA0494"/>
    <property type="match status" value="1"/>
</dbReference>
<sequence length="416" mass="45176">MPNSVNVHTVVLILIIDVKVIALFVCVLMEEGRPLSLCIRLFLFVLIAGCISLTFGVILMHLELKHDLDVLRKRLETVETRSQPTDPLNNSITDLQSKVGHVPALLTKVGNLNTSIINLQEVINKLQKTVKDLQDSSTSHTEDNSKIGENINQVNLALQAAKADLTDKVGANEESITTLKTDVASLTERVTQLSQSSSSTTDKPDGSNTGVTTPDNILVLQQSLEAINKTVNSLNDTIDHLTTEVLALRGASSSQGDATGMELLDVLQKNVTYLMAIVQKEISVDDNDVTNPDDGSPPTTAGGSPPLNVTVWQSAIEGRLRSLEVTVQQLNPEDLNNNLLNNETTRGFQTILEQTYGVFREEIQGSLLGLEDGLQILNESSVQHDVKFNNVLQRLDGLESTVKSLQNATQASEGKA</sequence>
<gene>
    <name evidence="3" type="ORF">BSL78_03333</name>
</gene>
<dbReference type="EMBL" id="MRZV01000074">
    <property type="protein sequence ID" value="PIK59761.1"/>
    <property type="molecule type" value="Genomic_DNA"/>
</dbReference>
<feature type="transmembrane region" description="Helical" evidence="2">
    <location>
        <begin position="6"/>
        <end position="29"/>
    </location>
</feature>
<accession>A0A2G8LHP6</accession>
<organism evidence="3 4">
    <name type="scientific">Stichopus japonicus</name>
    <name type="common">Sea cucumber</name>
    <dbReference type="NCBI Taxonomy" id="307972"/>
    <lineage>
        <taxon>Eukaryota</taxon>
        <taxon>Metazoa</taxon>
        <taxon>Echinodermata</taxon>
        <taxon>Eleutherozoa</taxon>
        <taxon>Echinozoa</taxon>
        <taxon>Holothuroidea</taxon>
        <taxon>Aspidochirotacea</taxon>
        <taxon>Aspidochirotida</taxon>
        <taxon>Stichopodidae</taxon>
        <taxon>Apostichopus</taxon>
    </lineage>
</organism>
<evidence type="ECO:0000256" key="2">
    <source>
        <dbReference type="SAM" id="Phobius"/>
    </source>
</evidence>
<evidence type="ECO:0000256" key="1">
    <source>
        <dbReference type="SAM" id="MobiDB-lite"/>
    </source>
</evidence>
<evidence type="ECO:0000313" key="3">
    <source>
        <dbReference type="EMBL" id="PIK59761.1"/>
    </source>
</evidence>
<keyword evidence="2" id="KW-0812">Transmembrane</keyword>
<feature type="region of interest" description="Disordered" evidence="1">
    <location>
        <begin position="285"/>
        <end position="306"/>
    </location>
</feature>
<feature type="transmembrane region" description="Helical" evidence="2">
    <location>
        <begin position="41"/>
        <end position="62"/>
    </location>
</feature>
<name>A0A2G8LHP6_STIJA</name>
<feature type="region of interest" description="Disordered" evidence="1">
    <location>
        <begin position="190"/>
        <end position="213"/>
    </location>
</feature>
<reference evidence="3 4" key="1">
    <citation type="journal article" date="2017" name="PLoS Biol.">
        <title>The sea cucumber genome provides insights into morphological evolution and visceral regeneration.</title>
        <authorList>
            <person name="Zhang X."/>
            <person name="Sun L."/>
            <person name="Yuan J."/>
            <person name="Sun Y."/>
            <person name="Gao Y."/>
            <person name="Zhang L."/>
            <person name="Li S."/>
            <person name="Dai H."/>
            <person name="Hamel J.F."/>
            <person name="Liu C."/>
            <person name="Yu Y."/>
            <person name="Liu S."/>
            <person name="Lin W."/>
            <person name="Guo K."/>
            <person name="Jin S."/>
            <person name="Xu P."/>
            <person name="Storey K.B."/>
            <person name="Huan P."/>
            <person name="Zhang T."/>
            <person name="Zhou Y."/>
            <person name="Zhang J."/>
            <person name="Lin C."/>
            <person name="Li X."/>
            <person name="Xing L."/>
            <person name="Huo D."/>
            <person name="Sun M."/>
            <person name="Wang L."/>
            <person name="Mercier A."/>
            <person name="Li F."/>
            <person name="Yang H."/>
            <person name="Xiang J."/>
        </authorList>
    </citation>
    <scope>NUCLEOTIDE SEQUENCE [LARGE SCALE GENOMIC DNA]</scope>
    <source>
        <strain evidence="3">Shaxun</strain>
        <tissue evidence="3">Muscle</tissue>
    </source>
</reference>
<dbReference type="OrthoDB" id="10009315at2759"/>
<feature type="compositionally biased region" description="Low complexity" evidence="1">
    <location>
        <begin position="191"/>
        <end position="201"/>
    </location>
</feature>
<keyword evidence="4" id="KW-1185">Reference proteome</keyword>
<protein>
    <submittedName>
        <fullName evidence="3">Uncharacterized protein</fullName>
    </submittedName>
</protein>
<dbReference type="Gene3D" id="1.20.58.60">
    <property type="match status" value="1"/>
</dbReference>
<keyword evidence="2" id="KW-1133">Transmembrane helix</keyword>
<dbReference type="Proteomes" id="UP000230750">
    <property type="component" value="Unassembled WGS sequence"/>
</dbReference>
<dbReference type="PANTHER" id="PTHR15717:SF2">
    <property type="entry name" value="EF-HAND CALCIUM-BINDING DOMAIN-CONTAINING PROTEIN 14"/>
    <property type="match status" value="1"/>
</dbReference>
<dbReference type="AlphaFoldDB" id="A0A2G8LHP6"/>
<comment type="caution">
    <text evidence="3">The sequence shown here is derived from an EMBL/GenBank/DDBJ whole genome shotgun (WGS) entry which is preliminary data.</text>
</comment>
<keyword evidence="2" id="KW-0472">Membrane</keyword>
<evidence type="ECO:0000313" key="4">
    <source>
        <dbReference type="Proteomes" id="UP000230750"/>
    </source>
</evidence>
<feature type="compositionally biased region" description="Low complexity" evidence="1">
    <location>
        <begin position="296"/>
        <end position="306"/>
    </location>
</feature>
<dbReference type="InterPro" id="IPR042352">
    <property type="entry name" value="EFCAB14"/>
</dbReference>
<proteinExistence type="predicted"/>